<dbReference type="GO" id="GO:0004252">
    <property type="term" value="F:serine-type endopeptidase activity"/>
    <property type="evidence" value="ECO:0007669"/>
    <property type="project" value="InterPro"/>
</dbReference>
<evidence type="ECO:0000313" key="6">
    <source>
        <dbReference type="EMBL" id="KAI5434339.1"/>
    </source>
</evidence>
<keyword evidence="7" id="KW-1185">Reference proteome</keyword>
<comment type="subcellular location">
    <subcellularLocation>
        <location evidence="1">Secreted</location>
    </subcellularLocation>
</comment>
<feature type="domain" description="Peptidase S8/S53" evidence="5">
    <location>
        <begin position="1"/>
        <end position="88"/>
    </location>
</feature>
<name>A0A9D4Y7W8_PEA</name>
<comment type="similarity">
    <text evidence="2 4">Belongs to the peptidase S8 family.</text>
</comment>
<keyword evidence="3" id="KW-0732">Signal</keyword>
<dbReference type="PANTHER" id="PTHR10795">
    <property type="entry name" value="PROPROTEIN CONVERTASE SUBTILISIN/KEXIN"/>
    <property type="match status" value="1"/>
</dbReference>
<dbReference type="Gene3D" id="3.40.50.200">
    <property type="entry name" value="Peptidase S8/S53 domain"/>
    <property type="match status" value="1"/>
</dbReference>
<dbReference type="AlphaFoldDB" id="A0A9D4Y7W8"/>
<sequence length="110" mass="11870">YKVCWSNGCNEASILAAFDDAIKDGVDILSVSISESVSKTNIHFKDVSSVGSFHAMKHGVLTVFSAGNTGSYPKSLQNYQPWAIVVGASLVWNDGNFRGRSPIIVFDEAQ</sequence>
<feature type="non-terminal residue" evidence="6">
    <location>
        <position position="1"/>
    </location>
</feature>
<dbReference type="Proteomes" id="UP001058974">
    <property type="component" value="Chromosome 2"/>
</dbReference>
<dbReference type="GO" id="GO:0005576">
    <property type="term" value="C:extracellular region"/>
    <property type="evidence" value="ECO:0007669"/>
    <property type="project" value="UniProtKB-SubCell"/>
</dbReference>
<dbReference type="Gramene" id="Psat02G0126300-T1">
    <property type="protein sequence ID" value="KAI5434339.1"/>
    <property type="gene ID" value="KIW84_021263"/>
</dbReference>
<protein>
    <recommendedName>
        <fullName evidence="5">Peptidase S8/S53 domain-containing protein</fullName>
    </recommendedName>
</protein>
<dbReference type="SUPFAM" id="SSF52743">
    <property type="entry name" value="Subtilisin-like"/>
    <property type="match status" value="1"/>
</dbReference>
<evidence type="ECO:0000256" key="3">
    <source>
        <dbReference type="ARBA" id="ARBA00022729"/>
    </source>
</evidence>
<comment type="caution">
    <text evidence="4">Lacks conserved residue(s) required for the propagation of feature annotation.</text>
</comment>
<dbReference type="Pfam" id="PF00082">
    <property type="entry name" value="Peptidase_S8"/>
    <property type="match status" value="1"/>
</dbReference>
<accession>A0A9D4Y7W8</accession>
<dbReference type="InterPro" id="IPR036852">
    <property type="entry name" value="Peptidase_S8/S53_dom_sf"/>
</dbReference>
<dbReference type="EMBL" id="JAMSHJ010000002">
    <property type="protein sequence ID" value="KAI5434339.1"/>
    <property type="molecule type" value="Genomic_DNA"/>
</dbReference>
<evidence type="ECO:0000256" key="1">
    <source>
        <dbReference type="ARBA" id="ARBA00004613"/>
    </source>
</evidence>
<evidence type="ECO:0000256" key="4">
    <source>
        <dbReference type="PROSITE-ProRule" id="PRU01240"/>
    </source>
</evidence>
<evidence type="ECO:0000313" key="7">
    <source>
        <dbReference type="Proteomes" id="UP001058974"/>
    </source>
</evidence>
<organism evidence="6 7">
    <name type="scientific">Pisum sativum</name>
    <name type="common">Garden pea</name>
    <name type="synonym">Lathyrus oleraceus</name>
    <dbReference type="NCBI Taxonomy" id="3888"/>
    <lineage>
        <taxon>Eukaryota</taxon>
        <taxon>Viridiplantae</taxon>
        <taxon>Streptophyta</taxon>
        <taxon>Embryophyta</taxon>
        <taxon>Tracheophyta</taxon>
        <taxon>Spermatophyta</taxon>
        <taxon>Magnoliopsida</taxon>
        <taxon>eudicotyledons</taxon>
        <taxon>Gunneridae</taxon>
        <taxon>Pentapetalae</taxon>
        <taxon>rosids</taxon>
        <taxon>fabids</taxon>
        <taxon>Fabales</taxon>
        <taxon>Fabaceae</taxon>
        <taxon>Papilionoideae</taxon>
        <taxon>50 kb inversion clade</taxon>
        <taxon>NPAAA clade</taxon>
        <taxon>Hologalegina</taxon>
        <taxon>IRL clade</taxon>
        <taxon>Fabeae</taxon>
        <taxon>Lathyrus</taxon>
    </lineage>
</organism>
<comment type="caution">
    <text evidence="6">The sequence shown here is derived from an EMBL/GenBank/DDBJ whole genome shotgun (WGS) entry which is preliminary data.</text>
</comment>
<gene>
    <name evidence="6" type="ORF">KIW84_021263</name>
</gene>
<proteinExistence type="inferred from homology"/>
<dbReference type="PROSITE" id="PS51892">
    <property type="entry name" value="SUBTILASE"/>
    <property type="match status" value="1"/>
</dbReference>
<evidence type="ECO:0000256" key="2">
    <source>
        <dbReference type="ARBA" id="ARBA00011073"/>
    </source>
</evidence>
<dbReference type="InterPro" id="IPR045051">
    <property type="entry name" value="SBT"/>
</dbReference>
<reference evidence="6 7" key="1">
    <citation type="journal article" date="2022" name="Nat. Genet.">
        <title>Improved pea reference genome and pan-genome highlight genomic features and evolutionary characteristics.</title>
        <authorList>
            <person name="Yang T."/>
            <person name="Liu R."/>
            <person name="Luo Y."/>
            <person name="Hu S."/>
            <person name="Wang D."/>
            <person name="Wang C."/>
            <person name="Pandey M.K."/>
            <person name="Ge S."/>
            <person name="Xu Q."/>
            <person name="Li N."/>
            <person name="Li G."/>
            <person name="Huang Y."/>
            <person name="Saxena R.K."/>
            <person name="Ji Y."/>
            <person name="Li M."/>
            <person name="Yan X."/>
            <person name="He Y."/>
            <person name="Liu Y."/>
            <person name="Wang X."/>
            <person name="Xiang C."/>
            <person name="Varshney R.K."/>
            <person name="Ding H."/>
            <person name="Gao S."/>
            <person name="Zong X."/>
        </authorList>
    </citation>
    <scope>NUCLEOTIDE SEQUENCE [LARGE SCALE GENOMIC DNA]</scope>
    <source>
        <strain evidence="6 7">cv. Zhongwan 6</strain>
    </source>
</reference>
<dbReference type="InterPro" id="IPR000209">
    <property type="entry name" value="Peptidase_S8/S53_dom"/>
</dbReference>
<evidence type="ECO:0000259" key="5">
    <source>
        <dbReference type="Pfam" id="PF00082"/>
    </source>
</evidence>
<dbReference type="GO" id="GO:0006508">
    <property type="term" value="P:proteolysis"/>
    <property type="evidence" value="ECO:0007669"/>
    <property type="project" value="InterPro"/>
</dbReference>